<proteinExistence type="predicted"/>
<dbReference type="Pfam" id="PF17164">
    <property type="entry name" value="DUF5122"/>
    <property type="match status" value="3"/>
</dbReference>
<dbReference type="Pfam" id="PF18962">
    <property type="entry name" value="Por_Secre_tail"/>
    <property type="match status" value="1"/>
</dbReference>
<dbReference type="InterPro" id="IPR026444">
    <property type="entry name" value="Secre_tail"/>
</dbReference>
<accession>A0AAD0YSP5</accession>
<organism evidence="3 4">
    <name type="scientific">Chryseobacterium indologenes</name>
    <name type="common">Flavobacterium indologenes</name>
    <dbReference type="NCBI Taxonomy" id="253"/>
    <lineage>
        <taxon>Bacteria</taxon>
        <taxon>Pseudomonadati</taxon>
        <taxon>Bacteroidota</taxon>
        <taxon>Flavobacteriia</taxon>
        <taxon>Flavobacteriales</taxon>
        <taxon>Weeksellaceae</taxon>
        <taxon>Chryseobacterium group</taxon>
        <taxon>Chryseobacterium</taxon>
    </lineage>
</organism>
<dbReference type="NCBIfam" id="TIGR04183">
    <property type="entry name" value="Por_Secre_tail"/>
    <property type="match status" value="1"/>
</dbReference>
<evidence type="ECO:0000256" key="1">
    <source>
        <dbReference type="ARBA" id="ARBA00022729"/>
    </source>
</evidence>
<keyword evidence="1" id="KW-0732">Signal</keyword>
<feature type="domain" description="Secretion system C-terminal sorting" evidence="2">
    <location>
        <begin position="456"/>
        <end position="520"/>
    </location>
</feature>
<name>A0AAD0YSP5_CHRID</name>
<sequence>MRHFLLLAFFSAGSFYGQSGQVDLTFGTNGVRYEAPTGSPNIQVTNDGKVFLMVNNQIKKLNSNGTLDSTFGNTGVFSNANPYKSIYLYSNGKLLTQEENSLYTTRVKRLNSNGSVDTTFGTSPNNGIDFSNSSCSPCIEKPNIHLSNDNSTNSFFILASDGYYMGGRGVVVLKNETGTSGFSISPVYIPAITGSTGIHMGTGAAKILKASDGNYFVGGGLYKINNNSGVSHRQGSMAFVAKYNSQGGQDNNFNFYASKGSDSGSNGGVDYQLDAQDNLYVMAVDNSYSSGASLYYYRIYKTDKYGNLDYSFGNTNFTGYLNVSAAFSSITAYKTNFRKMFIQPDGKILLAGNTTYVVNSTTTQNKEILLARFNTDGTLDSTFGTNGYVVHDIDPASFETFIDAGTNADMTEIYVSANLSNPTDNIYKTAVVKFKNTSANLSTKESTPVKQDAQFYPNPVKDILKFNTEGKVTVYDMNGKLVLSKDDADGKKGIDVSGLTPGNYLIQIKNAKETINSKFIKN</sequence>
<dbReference type="AlphaFoldDB" id="A0AAD0YSP5"/>
<evidence type="ECO:0000313" key="4">
    <source>
        <dbReference type="Proteomes" id="UP000269015"/>
    </source>
</evidence>
<dbReference type="RefSeq" id="WP_061084542.1">
    <property type="nucleotide sequence ID" value="NZ_CP033930.1"/>
</dbReference>
<dbReference type="Gene3D" id="2.80.10.50">
    <property type="match status" value="2"/>
</dbReference>
<dbReference type="Proteomes" id="UP000269015">
    <property type="component" value="Chromosome"/>
</dbReference>
<gene>
    <name evidence="3" type="ORF">EG352_02455</name>
</gene>
<dbReference type="InterPro" id="IPR013431">
    <property type="entry name" value="Delta_60_rpt"/>
</dbReference>
<evidence type="ECO:0000259" key="2">
    <source>
        <dbReference type="Pfam" id="PF18962"/>
    </source>
</evidence>
<dbReference type="EMBL" id="CP033930">
    <property type="protein sequence ID" value="AZB16715.1"/>
    <property type="molecule type" value="Genomic_DNA"/>
</dbReference>
<protein>
    <submittedName>
        <fullName evidence="3">T9SS C-terminal target domain-containing protein</fullName>
    </submittedName>
</protein>
<dbReference type="NCBIfam" id="TIGR02608">
    <property type="entry name" value="delta_60_rpt"/>
    <property type="match status" value="3"/>
</dbReference>
<reference evidence="3 4" key="1">
    <citation type="submission" date="2018-11" db="EMBL/GenBank/DDBJ databases">
        <title>Proposal to divide the Flavobacteriaceae and reorganize its genera based on Amino Acid Identity values calculated from whole genome sequences.</title>
        <authorList>
            <person name="Nicholson A.C."/>
            <person name="Gulvik C.A."/>
            <person name="Whitney A.M."/>
            <person name="Humrighouse B.W."/>
            <person name="Bell M."/>
            <person name="Holmes B."/>
            <person name="Steigerwalt A.G."/>
            <person name="Villarma A."/>
            <person name="Sheth M."/>
            <person name="Batra D."/>
            <person name="Pryor J."/>
            <person name="Bernardet J.-F."/>
            <person name="Hugo C."/>
            <person name="Kampfer P."/>
            <person name="Newman J."/>
            <person name="McQuiston J.R."/>
        </authorList>
    </citation>
    <scope>NUCLEOTIDE SEQUENCE [LARGE SCALE GENOMIC DNA]</scope>
    <source>
        <strain evidence="3 4">H5559</strain>
    </source>
</reference>
<evidence type="ECO:0000313" key="3">
    <source>
        <dbReference type="EMBL" id="AZB16715.1"/>
    </source>
</evidence>